<protein>
    <submittedName>
        <fullName evidence="1">Uncharacterized protein</fullName>
    </submittedName>
</protein>
<accession>A0A8S3IVS4</accession>
<proteinExistence type="predicted"/>
<reference evidence="1" key="1">
    <citation type="submission" date="2021-02" db="EMBL/GenBank/DDBJ databases">
        <authorList>
            <person name="Nowell W R."/>
        </authorList>
    </citation>
    <scope>NUCLEOTIDE SEQUENCE</scope>
</reference>
<evidence type="ECO:0000313" key="1">
    <source>
        <dbReference type="EMBL" id="CAF5207419.1"/>
    </source>
</evidence>
<evidence type="ECO:0000313" key="2">
    <source>
        <dbReference type="Proteomes" id="UP000676336"/>
    </source>
</evidence>
<gene>
    <name evidence="1" type="ORF">SMN809_LOCUS77321</name>
</gene>
<feature type="non-terminal residue" evidence="1">
    <location>
        <position position="1"/>
    </location>
</feature>
<comment type="caution">
    <text evidence="1">The sequence shown here is derived from an EMBL/GenBank/DDBJ whole genome shotgun (WGS) entry which is preliminary data.</text>
</comment>
<organism evidence="1 2">
    <name type="scientific">Rotaria magnacalcarata</name>
    <dbReference type="NCBI Taxonomy" id="392030"/>
    <lineage>
        <taxon>Eukaryota</taxon>
        <taxon>Metazoa</taxon>
        <taxon>Spiralia</taxon>
        <taxon>Gnathifera</taxon>
        <taxon>Rotifera</taxon>
        <taxon>Eurotatoria</taxon>
        <taxon>Bdelloidea</taxon>
        <taxon>Philodinida</taxon>
        <taxon>Philodinidae</taxon>
        <taxon>Rotaria</taxon>
    </lineage>
</organism>
<dbReference type="EMBL" id="CAJOBI010337072">
    <property type="protein sequence ID" value="CAF5207419.1"/>
    <property type="molecule type" value="Genomic_DNA"/>
</dbReference>
<dbReference type="Proteomes" id="UP000676336">
    <property type="component" value="Unassembled WGS sequence"/>
</dbReference>
<dbReference type="AlphaFoldDB" id="A0A8S3IVS4"/>
<name>A0A8S3IVS4_9BILA</name>
<sequence>WSVGSRMSLSFYGYISGSCYNHSIVEFVSSTPFNVNKTSFYQLNNFTWVATISWTPTSAQVGLVPICAAAVDDYGQTSDQNCVMIAVGATGFSILTPTFVQGTASPLGTIMSTQTRFSIQASLPLRRTKLNNTYIYIYQLGVGLYRYIDCKYSGDVYFINKTLIFFVRNPVWIAGATYYIDLGYGVATADQYCGTETNYFSGKIF</sequence>